<dbReference type="AlphaFoldDB" id="A0A0G4HLI7"/>
<dbReference type="Gene3D" id="3.40.50.300">
    <property type="entry name" value="P-loop containing nucleotide triphosphate hydrolases"/>
    <property type="match status" value="1"/>
</dbReference>
<sequence>MGRGQNGPAIFSWGETEADEESRFLQMMDLIWLPPQFFVSKVMNEHFKEFLDAVCEERKGKGEKVLVSREERKASIGKVVICPAGWGEEQYTVSTLFPDSSSSSSSYLSVMNTAPPRSVLRSPLTPLTTSGSSDELDELRHFVQGLDGLTGQEKLNEAFAEMDLMLCNEALQHFARVCQVIEQTTGNRCVLLVGFGGSQKRSRSQLGICMLSNDVMTILVNQFYDCNTLKLDLEEMYTHSVVRLYHFALGNAAQVRAQVPCLYGRGPVLSLAEGGFERPYITQLGNRGLR</sequence>
<dbReference type="VEuPathDB" id="CryptoDB:Cvel_7360"/>
<dbReference type="InterPro" id="IPR024317">
    <property type="entry name" value="Dynein_heavy_chain_D4_dom"/>
</dbReference>
<reference evidence="2" key="1">
    <citation type="submission" date="2014-11" db="EMBL/GenBank/DDBJ databases">
        <authorList>
            <person name="Otto D Thomas"/>
            <person name="Naeem Raeece"/>
        </authorList>
    </citation>
    <scope>NUCLEOTIDE SEQUENCE</scope>
</reference>
<accession>A0A0G4HLI7</accession>
<dbReference type="PANTHER" id="PTHR45703">
    <property type="entry name" value="DYNEIN HEAVY CHAIN"/>
    <property type="match status" value="1"/>
</dbReference>
<dbReference type="Pfam" id="PF12780">
    <property type="entry name" value="AAA_8"/>
    <property type="match status" value="1"/>
</dbReference>
<dbReference type="GO" id="GO:0051959">
    <property type="term" value="F:dynein light intermediate chain binding"/>
    <property type="evidence" value="ECO:0007669"/>
    <property type="project" value="InterPro"/>
</dbReference>
<evidence type="ECO:0000259" key="1">
    <source>
        <dbReference type="Pfam" id="PF12780"/>
    </source>
</evidence>
<dbReference type="InterPro" id="IPR027417">
    <property type="entry name" value="P-loop_NTPase"/>
</dbReference>
<dbReference type="GO" id="GO:0007018">
    <property type="term" value="P:microtubule-based movement"/>
    <property type="evidence" value="ECO:0007669"/>
    <property type="project" value="InterPro"/>
</dbReference>
<name>A0A0G4HLI7_9ALVE</name>
<dbReference type="EMBL" id="CDMZ01003067">
    <property type="protein sequence ID" value="CEM44986.1"/>
    <property type="molecule type" value="Genomic_DNA"/>
</dbReference>
<dbReference type="InterPro" id="IPR026983">
    <property type="entry name" value="DHC"/>
</dbReference>
<dbReference type="GO" id="GO:0030286">
    <property type="term" value="C:dynein complex"/>
    <property type="evidence" value="ECO:0007669"/>
    <property type="project" value="InterPro"/>
</dbReference>
<proteinExistence type="predicted"/>
<gene>
    <name evidence="2" type="ORF">Cvel_7360</name>
</gene>
<feature type="domain" description="Dynein heavy chain AAA module D4" evidence="1">
    <location>
        <begin position="162"/>
        <end position="240"/>
    </location>
</feature>
<evidence type="ECO:0000313" key="2">
    <source>
        <dbReference type="EMBL" id="CEM44986.1"/>
    </source>
</evidence>
<dbReference type="GO" id="GO:0045505">
    <property type="term" value="F:dynein intermediate chain binding"/>
    <property type="evidence" value="ECO:0007669"/>
    <property type="project" value="InterPro"/>
</dbReference>
<protein>
    <recommendedName>
        <fullName evidence="1">Dynein heavy chain AAA module D4 domain-containing protein</fullName>
    </recommendedName>
</protein>
<organism evidence="2">
    <name type="scientific">Chromera velia CCMP2878</name>
    <dbReference type="NCBI Taxonomy" id="1169474"/>
    <lineage>
        <taxon>Eukaryota</taxon>
        <taxon>Sar</taxon>
        <taxon>Alveolata</taxon>
        <taxon>Colpodellida</taxon>
        <taxon>Chromeraceae</taxon>
        <taxon>Chromera</taxon>
    </lineage>
</organism>